<evidence type="ECO:0000256" key="2">
    <source>
        <dbReference type="ARBA" id="ARBA00022723"/>
    </source>
</evidence>
<keyword evidence="7" id="KW-0378">Hydrolase</keyword>
<reference evidence="17 18" key="1">
    <citation type="submission" date="2024-07" db="EMBL/GenBank/DDBJ databases">
        <authorList>
            <person name="Akdeniz Z."/>
        </authorList>
    </citation>
    <scope>NUCLEOTIDE SEQUENCE [LARGE SCALE GENOMIC DNA]</scope>
</reference>
<keyword evidence="4" id="KW-0547">Nucleotide-binding</keyword>
<proteinExistence type="predicted"/>
<dbReference type="SMART" id="SM00487">
    <property type="entry name" value="DEXDc"/>
    <property type="match status" value="1"/>
</dbReference>
<keyword evidence="8 17" id="KW-0347">Helicase</keyword>
<accession>A0ABP1H0N2</accession>
<dbReference type="InterPro" id="IPR011545">
    <property type="entry name" value="DEAD/DEAH_box_helicase_dom"/>
</dbReference>
<gene>
    <name evidence="17" type="ORF">HINF_LOCUS6430</name>
</gene>
<dbReference type="PANTHER" id="PTHR18934:SF91">
    <property type="entry name" value="PRE-MRNA-SPLICING FACTOR ATP-DEPENDENT RNA HELICASE PRP16"/>
    <property type="match status" value="1"/>
</dbReference>
<keyword evidence="3" id="KW-0677">Repeat</keyword>
<keyword evidence="5" id="KW-0863">Zinc-finger</keyword>
<evidence type="ECO:0000256" key="10">
    <source>
        <dbReference type="ARBA" id="ARBA00022840"/>
    </source>
</evidence>
<feature type="domain" description="RING-type" evidence="16">
    <location>
        <begin position="1746"/>
        <end position="1940"/>
    </location>
</feature>
<sequence length="1944" mass="226868">MQDDNQDDNLNNFDASMYQHTIVQLNEEQLLFIKKIKKYTEYYFSDQNLTDDMQLMDNLIKYDNKVDIKYFINTYLSSKLIFTVKPTKAQVIQSLTDSKLVIIIEQQYIQRYEQFDIQSICTRQLRVYGFNIKLQLQIIKQFSNSNNPSEVIVPEQCRETLYQQSFKYSVVTFKTEEEADTIYSYFGNQTDFNQKKIKQIKKIKINSQDIEQQKQIIIKNLVVLRSKYSLKQQNIEETNKKKSKKIKVENQVENVLENNQKQVQTMILSLKQFCWSDNLQNNIYCIQLISTMIDILQILPTNQLFTSLLDCLQQRFINILDCIEDLQTVTATNKYQWDQIIQYINSFSNSIQNKVNIALEIRMFCFGKSMLPLPVYQLRNRVLQNRGSPFTIVQSSTGSGKTTLFPAFLTQLPQVKINRMKIFITQPTSLTVRQIAKTIDEKIICGLFSISKIPYESADICVCTPLQIIKLITKNPEIIKTSMFVLDEFHTRTIALDVLFAKLIENKQYLTQPYQFVMMSATPDQDIIKQLPEKEESNLIMKIENCSPFKITQIRVKANTVKDAVTTVPATQALEFINEILAKQKPVGNILCFTSGKRECEDICEQTSNGLKNNSDILCIDFAQFKNLNLMQVHDKLRKISEKAEKLIVVPIIMAGQATELEKTFASDPIPNDFAHKCIKMIAATNIAETSITIEDLICLIDSGMFKEASWDENKGIRTLKEKQISASQRTQRIGRVGRVRDGFAYLIDLDVSRKVETQKPEIQRIDLKQIILELKNIDIHLENIYATLPTKPDMKQLANALNMLQTIKAIDEYKKITEKGKRLLEYQDISPFNGCIFEELLQKSKIDLVISIIAYCITANSSDLINNNVSSALAQQNFVEESDAATLVKCFLCIENISQKQQKTFCKDNGFIFSTYVQSRRQVQQIFDSVVQNNIKTYEIEDEDSSDAETIVTTNMPFIEDIFHKFLLTIQDNQILPALDNYVLAVNNLSNSIQSNSAYKQQAHLNTITNVISKPRYIFNGSSLLSETENVPIYYFDRPGTNQVVSYSHVYFFDIQCNESYDMYIGKYMHRMPNSYKQCYSVQIPKNSFRLPYLKLLVDKFFNDDQNIIFKQLIQGMNINSTQNSLYFAECLDKEHMYFVTQKQLLLTQQVQLVNTLIKLIEIAAKCPSTLISRYKALNNYYVEFFQKDSYSDAQFFQKSVNEENKPPFAYELNKDSLLYLIDNNFEYRISFVFDLSMNTSNFSYSHYQCDRDYSGDTVIKLKQNETVSQLIIISDKQQALKKLRWFDAGQSSTYYSGYVTEDYKFNRVAKNCIKGIFIHHSENEILFQQQGSTLFQFDQIDQFITKQKESNLIQEKIRKIQNQLFSNKNYKSVKERFDDLFNNLKQNYKVYSKVQYQQQLTLIMQQKQEQMKQFEFETQTIQQLQTEQKQILNLIDLKQESQNLSTIISNFMQEYIQPHVIQDRQIPNLYCKTQKQNYQQFQNKITQYLQNICQDQQSQFYCKTINGLYSIQIPTSLKSFQLINTEYLTKNPFEWNNFVYNYIVTLKIEVIEQNGFKDDIMQVIKRFGIFILSFREVEDKKFNKIVFEIKVRTTEAAFSVLNQLKNVLIKYQLPSIPYNIISKELQKNQFVINDINNIIKQFNFNIKATQLGLQYTGDQKLGAIQQIEHFINELRILPLNLTVKEIQVNGLSKFQVQEAIGNSKRVRLNFQGTKITVPAELYDSILQKIQKKLDLQVKDENNIFYYTCDGCFENKISIASIQNNNLKCYHFCEQCVEMQLEQQLSQPEIQIKMGPGDENNGKFIAFFQGNQKLRQTAFDILINTAEMKARCQKEFKFCPTCNKIAIYVEKQSLLYFCQQCNNYWCTDCGEWHTEEFQCVIGNTKICPNRYCRTFTIKDSGCNHITCSLCKAHWCYECGKEFASDKIYPHMTEAHGNWYNPVQ</sequence>
<evidence type="ECO:0000256" key="4">
    <source>
        <dbReference type="ARBA" id="ARBA00022741"/>
    </source>
</evidence>
<evidence type="ECO:0000259" key="16">
    <source>
        <dbReference type="PROSITE" id="PS51873"/>
    </source>
</evidence>
<comment type="caution">
    <text evidence="17">The sequence shown here is derived from an EMBL/GenBank/DDBJ whole genome shotgun (WGS) entry which is preliminary data.</text>
</comment>
<dbReference type="InterPro" id="IPR027417">
    <property type="entry name" value="P-loop_NTPase"/>
</dbReference>
<dbReference type="PROSITE" id="PS51873">
    <property type="entry name" value="TRIAD"/>
    <property type="match status" value="1"/>
</dbReference>
<keyword evidence="1" id="KW-0808">Transferase</keyword>
<evidence type="ECO:0000256" key="12">
    <source>
        <dbReference type="PROSITE-ProRule" id="PRU00332"/>
    </source>
</evidence>
<dbReference type="Pfam" id="PF00270">
    <property type="entry name" value="DEAD"/>
    <property type="match status" value="1"/>
</dbReference>
<dbReference type="SUPFAM" id="SSF52540">
    <property type="entry name" value="P-loop containing nucleoside triphosphate hydrolases"/>
    <property type="match status" value="1"/>
</dbReference>
<dbReference type="Proteomes" id="UP001642409">
    <property type="component" value="Unassembled WGS sequence"/>
</dbReference>
<feature type="domain" description="Helicase C-terminal" evidence="15">
    <location>
        <begin position="569"/>
        <end position="779"/>
    </location>
</feature>
<keyword evidence="9" id="KW-0862">Zinc</keyword>
<dbReference type="Gene3D" id="3.40.50.300">
    <property type="entry name" value="P-loop containing nucleotide triphosphate hydrolases"/>
    <property type="match status" value="2"/>
</dbReference>
<evidence type="ECO:0000256" key="6">
    <source>
        <dbReference type="ARBA" id="ARBA00022786"/>
    </source>
</evidence>
<evidence type="ECO:0000256" key="8">
    <source>
        <dbReference type="ARBA" id="ARBA00022806"/>
    </source>
</evidence>
<dbReference type="InterPro" id="IPR001650">
    <property type="entry name" value="Helicase_C-like"/>
</dbReference>
<name>A0ABP1H0N2_9EUKA</name>
<evidence type="ECO:0000259" key="15">
    <source>
        <dbReference type="PROSITE" id="PS51194"/>
    </source>
</evidence>
<evidence type="ECO:0000256" key="11">
    <source>
        <dbReference type="ARBA" id="ARBA00022884"/>
    </source>
</evidence>
<evidence type="ECO:0000256" key="3">
    <source>
        <dbReference type="ARBA" id="ARBA00022737"/>
    </source>
</evidence>
<dbReference type="CDD" id="cd20336">
    <property type="entry name" value="Rcat_RBR"/>
    <property type="match status" value="1"/>
</dbReference>
<feature type="domain" description="HTH La-type RNA-binding" evidence="13">
    <location>
        <begin position="26"/>
        <end position="120"/>
    </location>
</feature>
<keyword evidence="18" id="KW-1185">Reference proteome</keyword>
<dbReference type="Gene3D" id="1.20.120.1750">
    <property type="match status" value="1"/>
</dbReference>
<evidence type="ECO:0000256" key="9">
    <source>
        <dbReference type="ARBA" id="ARBA00022833"/>
    </source>
</evidence>
<evidence type="ECO:0000259" key="14">
    <source>
        <dbReference type="PROSITE" id="PS51192"/>
    </source>
</evidence>
<organism evidence="17 18">
    <name type="scientific">Hexamita inflata</name>
    <dbReference type="NCBI Taxonomy" id="28002"/>
    <lineage>
        <taxon>Eukaryota</taxon>
        <taxon>Metamonada</taxon>
        <taxon>Diplomonadida</taxon>
        <taxon>Hexamitidae</taxon>
        <taxon>Hexamitinae</taxon>
        <taxon>Hexamita</taxon>
    </lineage>
</organism>
<dbReference type="GO" id="GO:0004386">
    <property type="term" value="F:helicase activity"/>
    <property type="evidence" value="ECO:0007669"/>
    <property type="project" value="UniProtKB-KW"/>
</dbReference>
<dbReference type="PANTHER" id="PTHR18934">
    <property type="entry name" value="ATP-DEPENDENT RNA HELICASE"/>
    <property type="match status" value="1"/>
</dbReference>
<dbReference type="InterPro" id="IPR006630">
    <property type="entry name" value="La_HTH"/>
</dbReference>
<evidence type="ECO:0000256" key="1">
    <source>
        <dbReference type="ARBA" id="ARBA00022679"/>
    </source>
</evidence>
<dbReference type="PROSITE" id="PS51194">
    <property type="entry name" value="HELICASE_CTER"/>
    <property type="match status" value="1"/>
</dbReference>
<dbReference type="PROSITE" id="PS50961">
    <property type="entry name" value="HTH_LA"/>
    <property type="match status" value="1"/>
</dbReference>
<dbReference type="PROSITE" id="PS51192">
    <property type="entry name" value="HELICASE_ATP_BIND_1"/>
    <property type="match status" value="1"/>
</dbReference>
<evidence type="ECO:0000259" key="13">
    <source>
        <dbReference type="PROSITE" id="PS50961"/>
    </source>
</evidence>
<dbReference type="CDD" id="cd20335">
    <property type="entry name" value="BRcat_RBR"/>
    <property type="match status" value="1"/>
</dbReference>
<dbReference type="EMBL" id="CAXDID020000013">
    <property type="protein sequence ID" value="CAL5980987.1"/>
    <property type="molecule type" value="Genomic_DNA"/>
</dbReference>
<protein>
    <submittedName>
        <fullName evidence="17">Pre-mRNA_splicing factor RNA helicase</fullName>
    </submittedName>
</protein>
<keyword evidence="11 12" id="KW-0694">RNA-binding</keyword>
<keyword evidence="10" id="KW-0067">ATP-binding</keyword>
<evidence type="ECO:0000313" key="18">
    <source>
        <dbReference type="Proteomes" id="UP001642409"/>
    </source>
</evidence>
<evidence type="ECO:0000256" key="5">
    <source>
        <dbReference type="ARBA" id="ARBA00022771"/>
    </source>
</evidence>
<evidence type="ECO:0000313" key="17">
    <source>
        <dbReference type="EMBL" id="CAL5980987.1"/>
    </source>
</evidence>
<dbReference type="InterPro" id="IPR044066">
    <property type="entry name" value="TRIAD_supradom"/>
</dbReference>
<evidence type="ECO:0000256" key="7">
    <source>
        <dbReference type="ARBA" id="ARBA00022801"/>
    </source>
</evidence>
<dbReference type="SMART" id="SM00490">
    <property type="entry name" value="HELICc"/>
    <property type="match status" value="1"/>
</dbReference>
<keyword evidence="6" id="KW-0833">Ubl conjugation pathway</keyword>
<dbReference type="InterPro" id="IPR014001">
    <property type="entry name" value="Helicase_ATP-bd"/>
</dbReference>
<dbReference type="SUPFAM" id="SSF57850">
    <property type="entry name" value="RING/U-box"/>
    <property type="match status" value="1"/>
</dbReference>
<feature type="domain" description="Helicase ATP-binding" evidence="14">
    <location>
        <begin position="382"/>
        <end position="541"/>
    </location>
</feature>
<dbReference type="Pfam" id="PF00271">
    <property type="entry name" value="Helicase_C"/>
    <property type="match status" value="1"/>
</dbReference>
<keyword evidence="2" id="KW-0479">Metal-binding</keyword>